<keyword evidence="9" id="KW-0106">Calcium</keyword>
<dbReference type="GO" id="GO:0009251">
    <property type="term" value="P:glucan catabolic process"/>
    <property type="evidence" value="ECO:0007669"/>
    <property type="project" value="TreeGrafter"/>
</dbReference>
<feature type="compositionally biased region" description="Gly residues" evidence="16">
    <location>
        <begin position="190"/>
        <end position="206"/>
    </location>
</feature>
<keyword evidence="13" id="KW-0326">Glycosidase</keyword>
<evidence type="ECO:0000256" key="11">
    <source>
        <dbReference type="ARBA" id="ARBA00023180"/>
    </source>
</evidence>
<dbReference type="OrthoDB" id="3039123at2759"/>
<dbReference type="InterPro" id="IPR036881">
    <property type="entry name" value="Glyco_hydro_3_C_sf"/>
</dbReference>
<feature type="domain" description="Fibronectin type III-like" evidence="17">
    <location>
        <begin position="722"/>
        <end position="793"/>
    </location>
</feature>
<evidence type="ECO:0000313" key="19">
    <source>
        <dbReference type="Proteomes" id="UP000779574"/>
    </source>
</evidence>
<evidence type="ECO:0000256" key="15">
    <source>
        <dbReference type="RuleBase" id="RU361238"/>
    </source>
</evidence>
<dbReference type="Pfam" id="PF07519">
    <property type="entry name" value="Tannase"/>
    <property type="match status" value="1"/>
</dbReference>
<dbReference type="InterPro" id="IPR001764">
    <property type="entry name" value="Glyco_hydro_3_N"/>
</dbReference>
<accession>A0A9P8E485</accession>
<dbReference type="GO" id="GO:0008422">
    <property type="term" value="F:beta-glucosidase activity"/>
    <property type="evidence" value="ECO:0007669"/>
    <property type="project" value="UniProtKB-EC"/>
</dbReference>
<evidence type="ECO:0000256" key="13">
    <source>
        <dbReference type="ARBA" id="ARBA00023295"/>
    </source>
</evidence>
<comment type="pathway">
    <text evidence="2">Glycan metabolism; cellulose degradation.</text>
</comment>
<sequence>MKTAVALLGAATICTASINNTEEGLITNGLVSLGDWQTAFTKAQNFVSQLTTEEKITIIGAGSLTNGSANWTALNQSDGPQGAQNFYYESAFSMTCALAMTWDKDAIYKQGKAVATEFYQKGLQLLAGPVSNPMGRTAWGGRNGESFGPDSYFNGILSGISAKAYQAGGVIAGGKHFILYEQETNRSSSSGGGGGMGGGVGNGSMGAGNSSMGSIPSGSAPSGSVPSGMTLRVRADNSSATESAESSTNSAPYSSNIDDKTFRETYLWPWYDIIKAGTGAVMCAMIEVNGSAACEDKSLLMSTLKTDLGFPGFVFPDTMAQKTALGSITGGLDYGSSSTWSTSTIEAFLNNGSLTEARLDDMVIRNVIGYYKANMDNGEQPSKAGYDDYVDTMANHAEIIRENGAKSIVLLKNEGGLPLHKPRRMTLFGANAGPVMGGPNMQFTVQGSGPTYDGHLASDSGSAQSSLPYLITPEAAITLRASKEHTNVKWILNDTYTASSSGNTLVTLSSSETAVDASYAGYAAASDACLVFINALSGEGADRTELYNNDQDTMINTVAAKCNNTIVIITTTGIRLVDQWIENENVTAVLYSGPLGQESGNSITDVLYGDVNPSGRLIHTIAKNESDYNVSICYTKNCTYSEGNYIDYKYFEHSNTTARYAFGHGLSYTSFQYSDLKTAKIVSNLSYHANGSLEIGGRADLFDVVAEVDVVVRNTGSRDGAEVPQLYIGYPEDSGAEQPIKALRGFERVELKKNEHIQVKFSLRRRDLSFWDVTAQEWALPTGDFMVYVGASSTDVRQTAASCGLAFAVTCDDLIGSLSFEGVDASVASCSYHTAGDTIKIDGDQSVCFSEIQTEIDMCRVALTVATSPTSHNYVEVWLPSGNNSWNGRLLHTYNGGLAGCVEYKDMKYMSSLSFATIGDNGGHNSTTADGSKLLNNNEAVIDLSYRSRHLAVVAAKQVIEKYYNQPASYSYYVGCSTGGRQGLKSAQEFPDDFDGILAGSAAADFNHLSDWTSRFLLITGFGKDARALSRDQWVYVHEEVLRQCDEPLDGVADGIIEDPTICEFDATKLRCGTSSDSRCLTQTQVQTVNDVYSELYDQDGNLLYPSLSLGAELVASQQGLFTGSVIGNAANWIANAVYNNSNWDPTTLSQETYTKADETDVLHGNISTWNGDLSSFREAGGKLMMYHGLADPNIASENSQRYYLHVAKTMGATDEELDEFFRFFRISGGDHCSSGGAGAWEFGQIAAGRNGRHSAIDQLMAWTENGTAPETITGTKFVNDDPSQGIAFERSHCKFPYRTTYKGPDFDPNVTTSWTCEKIKNWQECGPGALPRLC</sequence>
<comment type="catalytic activity">
    <reaction evidence="1">
        <text>Hydrolysis of terminal, non-reducing beta-D-glucosyl residues with release of beta-D-glucose.</text>
        <dbReference type="EC" id="3.2.1.21"/>
    </reaction>
</comment>
<dbReference type="SUPFAM" id="SSF51445">
    <property type="entry name" value="(Trans)glycosidases"/>
    <property type="match status" value="2"/>
</dbReference>
<keyword evidence="14" id="KW-0624">Polysaccharide degradation</keyword>
<keyword evidence="6" id="KW-0479">Metal-binding</keyword>
<evidence type="ECO:0000256" key="16">
    <source>
        <dbReference type="SAM" id="MobiDB-lite"/>
    </source>
</evidence>
<feature type="compositionally biased region" description="Low complexity" evidence="16">
    <location>
        <begin position="237"/>
        <end position="250"/>
    </location>
</feature>
<feature type="chain" id="PRO_5040539378" description="Carboxylic ester hydrolase" evidence="15">
    <location>
        <begin position="17"/>
        <end position="1335"/>
    </location>
</feature>
<feature type="signal peptide" evidence="15">
    <location>
        <begin position="1"/>
        <end position="16"/>
    </location>
</feature>
<evidence type="ECO:0000313" key="18">
    <source>
        <dbReference type="EMBL" id="KAG9676357.1"/>
    </source>
</evidence>
<dbReference type="EC" id="3.1.1.-" evidence="15"/>
<dbReference type="SMART" id="SM01217">
    <property type="entry name" value="Fn3_like"/>
    <property type="match status" value="1"/>
</dbReference>
<evidence type="ECO:0000256" key="8">
    <source>
        <dbReference type="ARBA" id="ARBA00022801"/>
    </source>
</evidence>
<dbReference type="GO" id="GO:0030600">
    <property type="term" value="F:feruloyl esterase activity"/>
    <property type="evidence" value="ECO:0007669"/>
    <property type="project" value="UniProtKB-ARBA"/>
</dbReference>
<keyword evidence="10" id="KW-1015">Disulfide bond</keyword>
<dbReference type="InterPro" id="IPR050288">
    <property type="entry name" value="Cellulose_deg_GH3"/>
</dbReference>
<keyword evidence="8 15" id="KW-0378">Hydrolase</keyword>
<keyword evidence="11" id="KW-0325">Glycoprotein</keyword>
<dbReference type="SUPFAM" id="SSF53474">
    <property type="entry name" value="alpha/beta-Hydrolases"/>
    <property type="match status" value="1"/>
</dbReference>
<dbReference type="PANTHER" id="PTHR42715">
    <property type="entry name" value="BETA-GLUCOSIDASE"/>
    <property type="match status" value="1"/>
</dbReference>
<dbReference type="Gene3D" id="2.60.40.10">
    <property type="entry name" value="Immunoglobulins"/>
    <property type="match status" value="1"/>
</dbReference>
<dbReference type="Gene3D" id="3.40.50.1700">
    <property type="entry name" value="Glycoside hydrolase family 3 C-terminal domain"/>
    <property type="match status" value="1"/>
</dbReference>
<dbReference type="InterPro" id="IPR017853">
    <property type="entry name" value="GH"/>
</dbReference>
<dbReference type="InterPro" id="IPR002772">
    <property type="entry name" value="Glyco_hydro_3_C"/>
</dbReference>
<evidence type="ECO:0000256" key="5">
    <source>
        <dbReference type="ARBA" id="ARBA00022487"/>
    </source>
</evidence>
<evidence type="ECO:0000256" key="2">
    <source>
        <dbReference type="ARBA" id="ARBA00004987"/>
    </source>
</evidence>
<dbReference type="Proteomes" id="UP000779574">
    <property type="component" value="Unassembled WGS sequence"/>
</dbReference>
<evidence type="ECO:0000256" key="10">
    <source>
        <dbReference type="ARBA" id="ARBA00023157"/>
    </source>
</evidence>
<organism evidence="18 19">
    <name type="scientific">Aureobasidium melanogenum</name>
    <name type="common">Aureobasidium pullulans var. melanogenum</name>
    <dbReference type="NCBI Taxonomy" id="46634"/>
    <lineage>
        <taxon>Eukaryota</taxon>
        <taxon>Fungi</taxon>
        <taxon>Dikarya</taxon>
        <taxon>Ascomycota</taxon>
        <taxon>Pezizomycotina</taxon>
        <taxon>Dothideomycetes</taxon>
        <taxon>Dothideomycetidae</taxon>
        <taxon>Dothideales</taxon>
        <taxon>Saccotheciaceae</taxon>
        <taxon>Aureobasidium</taxon>
    </lineage>
</organism>
<dbReference type="InterPro" id="IPR013783">
    <property type="entry name" value="Ig-like_fold"/>
</dbReference>
<dbReference type="EMBL" id="JAHFXF010001096">
    <property type="protein sequence ID" value="KAG9676357.1"/>
    <property type="molecule type" value="Genomic_DNA"/>
</dbReference>
<dbReference type="GO" id="GO:0046872">
    <property type="term" value="F:metal ion binding"/>
    <property type="evidence" value="ECO:0007669"/>
    <property type="project" value="UniProtKB-KW"/>
</dbReference>
<dbReference type="Pfam" id="PF01915">
    <property type="entry name" value="Glyco_hydro_3_C"/>
    <property type="match status" value="1"/>
</dbReference>
<comment type="similarity">
    <text evidence="3">Belongs to the glycosyl hydrolase 3 family.</text>
</comment>
<evidence type="ECO:0000256" key="9">
    <source>
        <dbReference type="ARBA" id="ARBA00022837"/>
    </source>
</evidence>
<proteinExistence type="inferred from homology"/>
<feature type="non-terminal residue" evidence="18">
    <location>
        <position position="1"/>
    </location>
</feature>
<dbReference type="Pfam" id="PF00933">
    <property type="entry name" value="Glyco_hydro_3"/>
    <property type="match status" value="2"/>
</dbReference>
<evidence type="ECO:0000256" key="7">
    <source>
        <dbReference type="ARBA" id="ARBA00022729"/>
    </source>
</evidence>
<dbReference type="Pfam" id="PF14310">
    <property type="entry name" value="Fn3-like"/>
    <property type="match status" value="1"/>
</dbReference>
<reference evidence="18" key="1">
    <citation type="journal article" date="2021" name="J Fungi (Basel)">
        <title>Virulence traits and population genomics of the black yeast Aureobasidium melanogenum.</title>
        <authorList>
            <person name="Cernosa A."/>
            <person name="Sun X."/>
            <person name="Gostincar C."/>
            <person name="Fang C."/>
            <person name="Gunde-Cimerman N."/>
            <person name="Song Z."/>
        </authorList>
    </citation>
    <scope>NUCLEOTIDE SEQUENCE</scope>
    <source>
        <strain evidence="18">EXF-9911</strain>
    </source>
</reference>
<evidence type="ECO:0000256" key="4">
    <source>
        <dbReference type="ARBA" id="ARBA00006249"/>
    </source>
</evidence>
<feature type="region of interest" description="Disordered" evidence="16">
    <location>
        <begin position="186"/>
        <end position="255"/>
    </location>
</feature>
<evidence type="ECO:0000256" key="12">
    <source>
        <dbReference type="ARBA" id="ARBA00023277"/>
    </source>
</evidence>
<comment type="caution">
    <text evidence="18">The sequence shown here is derived from an EMBL/GenBank/DDBJ whole genome shotgun (WGS) entry which is preliminary data.</text>
</comment>
<evidence type="ECO:0000256" key="14">
    <source>
        <dbReference type="ARBA" id="ARBA00023326"/>
    </source>
</evidence>
<evidence type="ECO:0000256" key="6">
    <source>
        <dbReference type="ARBA" id="ARBA00022723"/>
    </source>
</evidence>
<dbReference type="PRINTS" id="PR00133">
    <property type="entry name" value="GLHYDRLASE3"/>
</dbReference>
<evidence type="ECO:0000256" key="1">
    <source>
        <dbReference type="ARBA" id="ARBA00000448"/>
    </source>
</evidence>
<dbReference type="InterPro" id="IPR036962">
    <property type="entry name" value="Glyco_hydro_3_N_sf"/>
</dbReference>
<dbReference type="InterPro" id="IPR026891">
    <property type="entry name" value="Fn3-like"/>
</dbReference>
<feature type="compositionally biased region" description="Low complexity" evidence="16">
    <location>
        <begin position="207"/>
        <end position="228"/>
    </location>
</feature>
<evidence type="ECO:0000256" key="3">
    <source>
        <dbReference type="ARBA" id="ARBA00005336"/>
    </source>
</evidence>
<keyword evidence="7 15" id="KW-0732">Signal</keyword>
<keyword evidence="5" id="KW-0719">Serine esterase</keyword>
<evidence type="ECO:0000259" key="17">
    <source>
        <dbReference type="SMART" id="SM01217"/>
    </source>
</evidence>
<comment type="similarity">
    <text evidence="4 15">Belongs to the tannase family.</text>
</comment>
<dbReference type="SUPFAM" id="SSF52279">
    <property type="entry name" value="Beta-D-glucan exohydrolase, C-terminal domain"/>
    <property type="match status" value="1"/>
</dbReference>
<keyword evidence="12" id="KW-0119">Carbohydrate metabolism</keyword>
<dbReference type="Gene3D" id="3.20.20.300">
    <property type="entry name" value="Glycoside hydrolase, family 3, N-terminal domain"/>
    <property type="match status" value="1"/>
</dbReference>
<dbReference type="InterPro" id="IPR029058">
    <property type="entry name" value="AB_hydrolase_fold"/>
</dbReference>
<dbReference type="PANTHER" id="PTHR42715:SF14">
    <property type="entry name" value="BETA-GLUCOSIDASE D-RELATED"/>
    <property type="match status" value="1"/>
</dbReference>
<gene>
    <name evidence="18" type="ORF">KCU76_g15971</name>
</gene>
<protein>
    <recommendedName>
        <fullName evidence="15">Carboxylic ester hydrolase</fullName>
        <ecNumber evidence="15">3.1.1.-</ecNumber>
    </recommendedName>
</protein>
<name>A0A9P8E485_AURME</name>
<dbReference type="InterPro" id="IPR011118">
    <property type="entry name" value="Tannase/feruloyl_esterase"/>
</dbReference>
<reference evidence="18" key="2">
    <citation type="submission" date="2021-08" db="EMBL/GenBank/DDBJ databases">
        <authorList>
            <person name="Gostincar C."/>
            <person name="Sun X."/>
            <person name="Song Z."/>
            <person name="Gunde-Cimerman N."/>
        </authorList>
    </citation>
    <scope>NUCLEOTIDE SEQUENCE</scope>
    <source>
        <strain evidence="18">EXF-9911</strain>
    </source>
</reference>